<reference evidence="4 5" key="1">
    <citation type="submission" date="2023-10" db="EMBL/GenBank/DDBJ databases">
        <title>Bacteria for the degradation of biodegradable plastic PBAT(Polybutylene adipate terephthalate).</title>
        <authorList>
            <person name="Weon H.-Y."/>
            <person name="Yeon J."/>
        </authorList>
    </citation>
    <scope>NUCLEOTIDE SEQUENCE [LARGE SCALE GENOMIC DNA]</scope>
    <source>
        <strain evidence="4 5">SBD 7-3</strain>
    </source>
</reference>
<dbReference type="InterPro" id="IPR011991">
    <property type="entry name" value="ArsR-like_HTH"/>
</dbReference>
<dbReference type="PANTHER" id="PTHR13947">
    <property type="entry name" value="GNAT FAMILY N-ACETYLTRANSFERASE"/>
    <property type="match status" value="1"/>
</dbReference>
<dbReference type="SUPFAM" id="SSF46785">
    <property type="entry name" value="Winged helix' DNA-binding domain"/>
    <property type="match status" value="1"/>
</dbReference>
<dbReference type="Pfam" id="PF00583">
    <property type="entry name" value="Acetyltransf_1"/>
    <property type="match status" value="1"/>
</dbReference>
<gene>
    <name evidence="4" type="ORF">RXV79_18895</name>
</gene>
<dbReference type="InterPro" id="IPR016181">
    <property type="entry name" value="Acyl_CoA_acyltransferase"/>
</dbReference>
<protein>
    <submittedName>
        <fullName evidence="4">Helix-turn-helix domain-containing GNAT family N-acetyltransferase</fullName>
    </submittedName>
</protein>
<keyword evidence="5" id="KW-1185">Reference proteome</keyword>
<feature type="domain" description="HTH marR-type" evidence="2">
    <location>
        <begin position="1"/>
        <end position="138"/>
    </location>
</feature>
<dbReference type="InterPro" id="IPR050769">
    <property type="entry name" value="NAT_camello-type"/>
</dbReference>
<evidence type="ECO:0000259" key="2">
    <source>
        <dbReference type="PROSITE" id="PS50995"/>
    </source>
</evidence>
<dbReference type="CDD" id="cd04301">
    <property type="entry name" value="NAT_SF"/>
    <property type="match status" value="1"/>
</dbReference>
<dbReference type="InterPro" id="IPR000835">
    <property type="entry name" value="HTH_MarR-typ"/>
</dbReference>
<evidence type="ECO:0000256" key="1">
    <source>
        <dbReference type="ARBA" id="ARBA00022679"/>
    </source>
</evidence>
<dbReference type="SMART" id="SM00347">
    <property type="entry name" value="HTH_MARR"/>
    <property type="match status" value="1"/>
</dbReference>
<dbReference type="Pfam" id="PF12802">
    <property type="entry name" value="MarR_2"/>
    <property type="match status" value="1"/>
</dbReference>
<dbReference type="Gene3D" id="1.10.10.10">
    <property type="entry name" value="Winged helix-like DNA-binding domain superfamily/Winged helix DNA-binding domain"/>
    <property type="match status" value="1"/>
</dbReference>
<feature type="domain" description="N-acetyltransferase" evidence="3">
    <location>
        <begin position="165"/>
        <end position="317"/>
    </location>
</feature>
<dbReference type="EMBL" id="CP136336">
    <property type="protein sequence ID" value="WOB06980.1"/>
    <property type="molecule type" value="Genomic_DNA"/>
</dbReference>
<sequence length="317" mass="35732">MPAADRLEAIRAFNRFYTRRIGALNDTLLGSPYSLAESRLLWELAHHEHTTATELARTLELDAGYLSRLLRRLKDQGLIDSTRSPTDARQTQLSLTPAGRAAFAPLDQRSREQIGTWLTPLPEAHQQQLLQAMGTLQQLLGNEAPRQGHEPFLLRPHRAGDMGWVVSRHGALYAQEYRFDMRFEALVARLAADFIDRFDPTHETCWIAERDGQNIGSVFLVQARDETTHAPLPGVAQLRMLLVEPTARGLGLGQRLVQECERFARMAGYSRIVLWTNSLLSAARGIYQKAGYTMTASEPHHSFGHDLVGETWQKELT</sequence>
<dbReference type="InterPro" id="IPR036388">
    <property type="entry name" value="WH-like_DNA-bd_sf"/>
</dbReference>
<proteinExistence type="predicted"/>
<keyword evidence="1" id="KW-0808">Transferase</keyword>
<dbReference type="Proteomes" id="UP001303946">
    <property type="component" value="Chromosome"/>
</dbReference>
<dbReference type="PANTHER" id="PTHR13947:SF37">
    <property type="entry name" value="LD18367P"/>
    <property type="match status" value="1"/>
</dbReference>
<dbReference type="PROSITE" id="PS50995">
    <property type="entry name" value="HTH_MARR_2"/>
    <property type="match status" value="1"/>
</dbReference>
<accession>A0ABZ0CPV2</accession>
<dbReference type="SUPFAM" id="SSF55729">
    <property type="entry name" value="Acyl-CoA N-acyltransferases (Nat)"/>
    <property type="match status" value="1"/>
</dbReference>
<organism evidence="4 5">
    <name type="scientific">Piscinibacter gummiphilus</name>
    <dbReference type="NCBI Taxonomy" id="946333"/>
    <lineage>
        <taxon>Bacteria</taxon>
        <taxon>Pseudomonadati</taxon>
        <taxon>Pseudomonadota</taxon>
        <taxon>Betaproteobacteria</taxon>
        <taxon>Burkholderiales</taxon>
        <taxon>Sphaerotilaceae</taxon>
        <taxon>Piscinibacter</taxon>
    </lineage>
</organism>
<dbReference type="InterPro" id="IPR036390">
    <property type="entry name" value="WH_DNA-bd_sf"/>
</dbReference>
<dbReference type="PROSITE" id="PS51186">
    <property type="entry name" value="GNAT"/>
    <property type="match status" value="1"/>
</dbReference>
<dbReference type="Gene3D" id="3.40.630.30">
    <property type="match status" value="1"/>
</dbReference>
<name>A0ABZ0CPV2_9BURK</name>
<dbReference type="InterPro" id="IPR000182">
    <property type="entry name" value="GNAT_dom"/>
</dbReference>
<evidence type="ECO:0000313" key="4">
    <source>
        <dbReference type="EMBL" id="WOB06980.1"/>
    </source>
</evidence>
<dbReference type="RefSeq" id="WP_316699639.1">
    <property type="nucleotide sequence ID" value="NZ_CP136336.1"/>
</dbReference>
<evidence type="ECO:0000313" key="5">
    <source>
        <dbReference type="Proteomes" id="UP001303946"/>
    </source>
</evidence>
<evidence type="ECO:0000259" key="3">
    <source>
        <dbReference type="PROSITE" id="PS51186"/>
    </source>
</evidence>
<dbReference type="CDD" id="cd00090">
    <property type="entry name" value="HTH_ARSR"/>
    <property type="match status" value="1"/>
</dbReference>